<reference evidence="1" key="1">
    <citation type="submission" date="2022-07" db="EMBL/GenBank/DDBJ databases">
        <authorList>
            <person name="Macas J."/>
            <person name="Novak P."/>
            <person name="Neumann P."/>
        </authorList>
    </citation>
    <scope>NUCLEOTIDE SEQUENCE</scope>
</reference>
<organism evidence="1 2">
    <name type="scientific">Cuscuta epithymum</name>
    <dbReference type="NCBI Taxonomy" id="186058"/>
    <lineage>
        <taxon>Eukaryota</taxon>
        <taxon>Viridiplantae</taxon>
        <taxon>Streptophyta</taxon>
        <taxon>Embryophyta</taxon>
        <taxon>Tracheophyta</taxon>
        <taxon>Spermatophyta</taxon>
        <taxon>Magnoliopsida</taxon>
        <taxon>eudicotyledons</taxon>
        <taxon>Gunneridae</taxon>
        <taxon>Pentapetalae</taxon>
        <taxon>asterids</taxon>
        <taxon>lamiids</taxon>
        <taxon>Solanales</taxon>
        <taxon>Convolvulaceae</taxon>
        <taxon>Cuscuteae</taxon>
        <taxon>Cuscuta</taxon>
        <taxon>Cuscuta subgen. Cuscuta</taxon>
    </lineage>
</organism>
<evidence type="ECO:0000313" key="2">
    <source>
        <dbReference type="Proteomes" id="UP001152523"/>
    </source>
</evidence>
<gene>
    <name evidence="1" type="ORF">CEPIT_LOCUS13151</name>
</gene>
<accession>A0AAV0D932</accession>
<dbReference type="Proteomes" id="UP001152523">
    <property type="component" value="Unassembled WGS sequence"/>
</dbReference>
<dbReference type="AlphaFoldDB" id="A0AAV0D932"/>
<protein>
    <submittedName>
        <fullName evidence="1">Uncharacterized protein</fullName>
    </submittedName>
</protein>
<evidence type="ECO:0000313" key="1">
    <source>
        <dbReference type="EMBL" id="CAH9095123.1"/>
    </source>
</evidence>
<keyword evidence="2" id="KW-1185">Reference proteome</keyword>
<dbReference type="EMBL" id="CAMAPF010000084">
    <property type="protein sequence ID" value="CAH9095123.1"/>
    <property type="molecule type" value="Genomic_DNA"/>
</dbReference>
<comment type="caution">
    <text evidence="1">The sequence shown here is derived from an EMBL/GenBank/DDBJ whole genome shotgun (WGS) entry which is preliminary data.</text>
</comment>
<name>A0AAV0D932_9ASTE</name>
<proteinExistence type="predicted"/>
<sequence length="174" mass="19588">MEDAVSLLVSSPSTWISKKRNLDESHPENTIADVQSQFITKPLKVDGKNYNSGGGSGRISGLRVFNDPSLKVRLPGTTHHPLPVLMEEKNIAKYQRIVALSKMSLDFFEKNHPGEQYEFDSLKDVKSEPIHGLTYFIIFLAKNMGLNGRPSETFKARVNLLMKDIKVLECELIN</sequence>